<keyword evidence="1" id="KW-0732">Signal</keyword>
<protein>
    <submittedName>
        <fullName evidence="3">Uncharacterized protein</fullName>
    </submittedName>
</protein>
<sequence length="142" mass="15828">MAKLFLVAVCEKLAVGEITALQAKSVDGTPKQYPHQENIYSRMLRTGDTPKTPTSWGDMTEKKMRPKTAARAAAVAGSLHLRYQFFEDGEQHKKLQVCPPEAKTALIISTPTLALGFACCLPVQHCFMCVLRSHRWQAAPWQ</sequence>
<comment type="caution">
    <text evidence="3">The sequence shown here is derived from an EMBL/GenBank/DDBJ whole genome shotgun (WGS) entry which is preliminary data.</text>
</comment>
<evidence type="ECO:0000313" key="3">
    <source>
        <dbReference type="EMBL" id="CAK9092213.1"/>
    </source>
</evidence>
<feature type="signal peptide" evidence="1">
    <location>
        <begin position="1"/>
        <end position="16"/>
    </location>
</feature>
<gene>
    <name evidence="2" type="ORF">CCMP2556_LOCUS44135</name>
    <name evidence="3" type="ORF">CCMP2556_LOCUS44163</name>
</gene>
<keyword evidence="4" id="KW-1185">Reference proteome</keyword>
<dbReference type="EMBL" id="CAXAMN010025039">
    <property type="protein sequence ID" value="CAK9092143.1"/>
    <property type="molecule type" value="Genomic_DNA"/>
</dbReference>
<feature type="chain" id="PRO_5045029517" evidence="1">
    <location>
        <begin position="17"/>
        <end position="142"/>
    </location>
</feature>
<accession>A0ABP0QXC4</accession>
<name>A0ABP0QXC4_9DINO</name>
<reference evidence="3 4" key="1">
    <citation type="submission" date="2024-02" db="EMBL/GenBank/DDBJ databases">
        <authorList>
            <person name="Chen Y."/>
            <person name="Shah S."/>
            <person name="Dougan E. K."/>
            <person name="Thang M."/>
            <person name="Chan C."/>
        </authorList>
    </citation>
    <scope>NUCLEOTIDE SEQUENCE [LARGE SCALE GENOMIC DNA]</scope>
</reference>
<evidence type="ECO:0000313" key="4">
    <source>
        <dbReference type="Proteomes" id="UP001642484"/>
    </source>
</evidence>
<dbReference type="Proteomes" id="UP001642484">
    <property type="component" value="Unassembled WGS sequence"/>
</dbReference>
<dbReference type="EMBL" id="CAXAMN010025043">
    <property type="protein sequence ID" value="CAK9092213.1"/>
    <property type="molecule type" value="Genomic_DNA"/>
</dbReference>
<proteinExistence type="predicted"/>
<evidence type="ECO:0000256" key="1">
    <source>
        <dbReference type="SAM" id="SignalP"/>
    </source>
</evidence>
<evidence type="ECO:0000313" key="2">
    <source>
        <dbReference type="EMBL" id="CAK9092143.1"/>
    </source>
</evidence>
<organism evidence="3 4">
    <name type="scientific">Durusdinium trenchii</name>
    <dbReference type="NCBI Taxonomy" id="1381693"/>
    <lineage>
        <taxon>Eukaryota</taxon>
        <taxon>Sar</taxon>
        <taxon>Alveolata</taxon>
        <taxon>Dinophyceae</taxon>
        <taxon>Suessiales</taxon>
        <taxon>Symbiodiniaceae</taxon>
        <taxon>Durusdinium</taxon>
    </lineage>
</organism>